<accession>A0AAW0W633</accession>
<feature type="non-terminal residue" evidence="2">
    <location>
        <position position="147"/>
    </location>
</feature>
<organism evidence="2 3">
    <name type="scientific">Cherax quadricarinatus</name>
    <name type="common">Australian red claw crayfish</name>
    <dbReference type="NCBI Taxonomy" id="27406"/>
    <lineage>
        <taxon>Eukaryota</taxon>
        <taxon>Metazoa</taxon>
        <taxon>Ecdysozoa</taxon>
        <taxon>Arthropoda</taxon>
        <taxon>Crustacea</taxon>
        <taxon>Multicrustacea</taxon>
        <taxon>Malacostraca</taxon>
        <taxon>Eumalacostraca</taxon>
        <taxon>Eucarida</taxon>
        <taxon>Decapoda</taxon>
        <taxon>Pleocyemata</taxon>
        <taxon>Astacidea</taxon>
        <taxon>Parastacoidea</taxon>
        <taxon>Parastacidae</taxon>
        <taxon>Cherax</taxon>
    </lineage>
</organism>
<gene>
    <name evidence="2" type="ORF">OTU49_010892</name>
</gene>
<reference evidence="2 3" key="1">
    <citation type="journal article" date="2024" name="BMC Genomics">
        <title>Genome assembly of redclaw crayfish (Cherax quadricarinatus) provides insights into its immune adaptation and hypoxia tolerance.</title>
        <authorList>
            <person name="Liu Z."/>
            <person name="Zheng J."/>
            <person name="Li H."/>
            <person name="Fang K."/>
            <person name="Wang S."/>
            <person name="He J."/>
            <person name="Zhou D."/>
            <person name="Weng S."/>
            <person name="Chi M."/>
            <person name="Gu Z."/>
            <person name="He J."/>
            <person name="Li F."/>
            <person name="Wang M."/>
        </authorList>
    </citation>
    <scope>NUCLEOTIDE SEQUENCE [LARGE SCALE GENOMIC DNA]</scope>
    <source>
        <strain evidence="2">ZL_2023a</strain>
    </source>
</reference>
<dbReference type="AlphaFoldDB" id="A0AAW0W633"/>
<proteinExistence type="predicted"/>
<evidence type="ECO:0000256" key="1">
    <source>
        <dbReference type="SAM" id="MobiDB-lite"/>
    </source>
</evidence>
<dbReference type="Proteomes" id="UP001445076">
    <property type="component" value="Unassembled WGS sequence"/>
</dbReference>
<feature type="region of interest" description="Disordered" evidence="1">
    <location>
        <begin position="1"/>
        <end position="147"/>
    </location>
</feature>
<evidence type="ECO:0000313" key="2">
    <source>
        <dbReference type="EMBL" id="KAK8724740.1"/>
    </source>
</evidence>
<keyword evidence="3" id="KW-1185">Reference proteome</keyword>
<feature type="compositionally biased region" description="Polar residues" evidence="1">
    <location>
        <begin position="65"/>
        <end position="74"/>
    </location>
</feature>
<comment type="caution">
    <text evidence="2">The sequence shown here is derived from an EMBL/GenBank/DDBJ whole genome shotgun (WGS) entry which is preliminary data.</text>
</comment>
<dbReference type="EMBL" id="JARKIK010000084">
    <property type="protein sequence ID" value="KAK8724740.1"/>
    <property type="molecule type" value="Genomic_DNA"/>
</dbReference>
<feature type="compositionally biased region" description="Basic and acidic residues" evidence="1">
    <location>
        <begin position="80"/>
        <end position="103"/>
    </location>
</feature>
<protein>
    <submittedName>
        <fullName evidence="2">Uncharacterized protein</fullName>
    </submittedName>
</protein>
<evidence type="ECO:0000313" key="3">
    <source>
        <dbReference type="Proteomes" id="UP001445076"/>
    </source>
</evidence>
<sequence>GKKGPATPPEVVGTVFRPINGSSALPLQPVPPLTPIPPPPHTPAPHTPAVIQSGGGGGGGGGGSVTTLNFSTPLPQKESSGSERSRSKEFPGIKKDSRDHSKDFFNFNIVADTGSHASDTIRSRTPRKSSSPSPLVMPDNKVDKPFD</sequence>
<feature type="non-terminal residue" evidence="2">
    <location>
        <position position="1"/>
    </location>
</feature>
<name>A0AAW0W633_CHEQU</name>
<feature type="compositionally biased region" description="Pro residues" evidence="1">
    <location>
        <begin position="28"/>
        <end position="46"/>
    </location>
</feature>
<feature type="compositionally biased region" description="Gly residues" evidence="1">
    <location>
        <begin position="53"/>
        <end position="64"/>
    </location>
</feature>